<gene>
    <name evidence="2" type="ORF">PR048_021268</name>
</gene>
<protein>
    <submittedName>
        <fullName evidence="2">Uncharacterized protein</fullName>
    </submittedName>
</protein>
<sequence length="641" mass="71928">MEQCRGARAGVTGDPRENPPTSGIVRCDSCLRKSGCGLAGDLNWFALVVFVSLRQYLQGSGLACTEWGGAVVTHWTRVREDLGSIPGSVILISVFRVSRNHSGRMLRWVFNNGHGLFLQFLPQPDILPSLMTSLSTRDAKLNYLPTYLIWRAVSSRWLLVHQTLQLLFQGLLVHQTLQLLLKWVLVHQTLQLLLRWLLVHQTFQLLLQWVLVHKLFIYFSRGCLSIKLSSFFSSGCWSIKLFIYFSRGCLSIKLSSFFSSGCWSIKLFSHFSRGCLSIKLFSFFFGGCWSVKLFSFFSSGCWSIKLSSFFSSGCWSIKLFSLFANGPCISMGYYSNPPNLRKQKTTKEVVRKSIYTSSLPDADESSSENTSEDISTRDDSSDLSVCNVSVPGCKVAECIFCSGRFSDVRGKDSSETDLLTNFQCDNRTEHLPRRRHRGANPRPSDYKSPTLPLSCEGRAPLHHDDNTRTRVNISVFKDGFSRPSSYLAVETMLKRTRPTGWQLRNLKKKSNVKEISSRCSDATTVNMVRVPAGVKHGFSCVGNLADVAIGWRYSRIQFRRPSCLNSLAARHFRLTAPATYRDSDGAVRPLAGTSPARDESYERRYCSGSQPAGAVAWTQDPCSTELQTIRPSSADKQSASY</sequence>
<dbReference type="EMBL" id="JARBHB010000008">
    <property type="protein sequence ID" value="KAJ8876821.1"/>
    <property type="molecule type" value="Genomic_DNA"/>
</dbReference>
<organism evidence="2 3">
    <name type="scientific">Dryococelus australis</name>
    <dbReference type="NCBI Taxonomy" id="614101"/>
    <lineage>
        <taxon>Eukaryota</taxon>
        <taxon>Metazoa</taxon>
        <taxon>Ecdysozoa</taxon>
        <taxon>Arthropoda</taxon>
        <taxon>Hexapoda</taxon>
        <taxon>Insecta</taxon>
        <taxon>Pterygota</taxon>
        <taxon>Neoptera</taxon>
        <taxon>Polyneoptera</taxon>
        <taxon>Phasmatodea</taxon>
        <taxon>Verophasmatodea</taxon>
        <taxon>Anareolatae</taxon>
        <taxon>Phasmatidae</taxon>
        <taxon>Eurycanthinae</taxon>
        <taxon>Dryococelus</taxon>
    </lineage>
</organism>
<evidence type="ECO:0000313" key="3">
    <source>
        <dbReference type="Proteomes" id="UP001159363"/>
    </source>
</evidence>
<proteinExistence type="predicted"/>
<dbReference type="Proteomes" id="UP001159363">
    <property type="component" value="Chromosome 7"/>
</dbReference>
<comment type="caution">
    <text evidence="2">The sequence shown here is derived from an EMBL/GenBank/DDBJ whole genome shotgun (WGS) entry which is preliminary data.</text>
</comment>
<reference evidence="2 3" key="1">
    <citation type="submission" date="2023-02" db="EMBL/GenBank/DDBJ databases">
        <title>LHISI_Scaffold_Assembly.</title>
        <authorList>
            <person name="Stuart O.P."/>
            <person name="Cleave R."/>
            <person name="Magrath M.J.L."/>
            <person name="Mikheyev A.S."/>
        </authorList>
    </citation>
    <scope>NUCLEOTIDE SEQUENCE [LARGE SCALE GENOMIC DNA]</scope>
    <source>
        <strain evidence="2">Daus_M_001</strain>
        <tissue evidence="2">Leg muscle</tissue>
    </source>
</reference>
<keyword evidence="3" id="KW-1185">Reference proteome</keyword>
<evidence type="ECO:0000256" key="1">
    <source>
        <dbReference type="SAM" id="MobiDB-lite"/>
    </source>
</evidence>
<evidence type="ECO:0000313" key="2">
    <source>
        <dbReference type="EMBL" id="KAJ8876821.1"/>
    </source>
</evidence>
<accession>A0ABQ9GXS5</accession>
<feature type="region of interest" description="Disordered" evidence="1">
    <location>
        <begin position="357"/>
        <end position="383"/>
    </location>
</feature>
<name>A0ABQ9GXS5_9NEOP</name>